<reference evidence="3" key="4">
    <citation type="submission" date="2016-11" db="EMBL/GenBank/DDBJ databases">
        <authorList>
            <person name="Varghese N."/>
            <person name="Submissions S."/>
        </authorList>
    </citation>
    <scope>NUCLEOTIDE SEQUENCE</scope>
    <source>
        <strain evidence="3">DSM 1682</strain>
    </source>
</reference>
<keyword evidence="1" id="KW-1133">Transmembrane helix</keyword>
<reference evidence="4" key="2">
    <citation type="submission" date="2016-01" db="EMBL/GenBank/DDBJ databases">
        <authorList>
            <person name="Poehlein A."/>
            <person name="Schlien K."/>
            <person name="Gottschalk G."/>
            <person name="Buckel W."/>
            <person name="Daniel R."/>
        </authorList>
    </citation>
    <scope>NUCLEOTIDE SEQUENCE [LARGE SCALE GENOMIC DNA]</scope>
    <source>
        <strain evidence="4">X2</strain>
    </source>
</reference>
<proteinExistence type="predicted"/>
<dbReference type="KEGG" id="cpro:CPRO_05100"/>
<reference evidence="2 4" key="1">
    <citation type="journal article" date="2016" name="Genome Announc.">
        <title>Complete Genome Sequence of the Amino Acid-Fermenting Clostridium propionicum X2 (DSM 1682).</title>
        <authorList>
            <person name="Poehlein A."/>
            <person name="Schlien K."/>
            <person name="Chowdhury N.P."/>
            <person name="Gottschalk G."/>
            <person name="Buckel W."/>
            <person name="Daniel R."/>
        </authorList>
    </citation>
    <scope>NUCLEOTIDE SEQUENCE [LARGE SCALE GENOMIC DNA]</scope>
    <source>
        <strain evidence="2 4">X2</strain>
    </source>
</reference>
<gene>
    <name evidence="2" type="ORF">CPRO_05100</name>
    <name evidence="3" type="ORF">SAMN02745151_02982</name>
</gene>
<accession>A0A0X8V8K3</accession>
<sequence>MNRKRQIFLFIIIIPLLYISFLRLEGYYLTAERVFYACEKGLHYGPSEKILAQYELSKGSKLIVGKWDGNLSAVPVEPEFGVLWKLKSGGVSGLIPCDKEVSTYIVREDRIIGLTSIKEVKEISCRIEYGDSNHPSIKEITMQVDEDGYFTGIWGEQKGEDYYVYISYLEGKNSKGQVVYRDGKSLDGTYYNDGVLNDTEGKRE</sequence>
<keyword evidence="4" id="KW-1185">Reference proteome</keyword>
<evidence type="ECO:0000313" key="2">
    <source>
        <dbReference type="EMBL" id="AMJ40116.1"/>
    </source>
</evidence>
<evidence type="ECO:0000313" key="3">
    <source>
        <dbReference type="EMBL" id="SHF16099.1"/>
    </source>
</evidence>
<dbReference type="EMBL" id="FQUA01000023">
    <property type="protein sequence ID" value="SHF16099.1"/>
    <property type="molecule type" value="Genomic_DNA"/>
</dbReference>
<evidence type="ECO:0008006" key="6">
    <source>
        <dbReference type="Google" id="ProtNLM"/>
    </source>
</evidence>
<feature type="transmembrane region" description="Helical" evidence="1">
    <location>
        <begin position="7"/>
        <end position="29"/>
    </location>
</feature>
<keyword evidence="1" id="KW-0472">Membrane</keyword>
<reference evidence="5" key="3">
    <citation type="submission" date="2016-11" db="EMBL/GenBank/DDBJ databases">
        <authorList>
            <person name="Jaros S."/>
            <person name="Januszkiewicz K."/>
            <person name="Wedrychowicz H."/>
        </authorList>
    </citation>
    <scope>NUCLEOTIDE SEQUENCE [LARGE SCALE GENOMIC DNA]</scope>
    <source>
        <strain evidence="5">DSM 1682</strain>
    </source>
</reference>
<dbReference type="AlphaFoldDB" id="A0A0X8V8K3"/>
<evidence type="ECO:0000313" key="5">
    <source>
        <dbReference type="Proteomes" id="UP000184204"/>
    </source>
</evidence>
<protein>
    <recommendedName>
        <fullName evidence="6">MORN repeat variant</fullName>
    </recommendedName>
</protein>
<dbReference type="Proteomes" id="UP000184204">
    <property type="component" value="Unassembled WGS sequence"/>
</dbReference>
<organism evidence="3 5">
    <name type="scientific">Anaerotignum propionicum DSM 1682</name>
    <dbReference type="NCBI Taxonomy" id="991789"/>
    <lineage>
        <taxon>Bacteria</taxon>
        <taxon>Bacillati</taxon>
        <taxon>Bacillota</taxon>
        <taxon>Clostridia</taxon>
        <taxon>Lachnospirales</taxon>
        <taxon>Anaerotignaceae</taxon>
        <taxon>Anaerotignum</taxon>
    </lineage>
</organism>
<dbReference type="RefSeq" id="WP_066047544.1">
    <property type="nucleotide sequence ID" value="NZ_CP014223.1"/>
</dbReference>
<evidence type="ECO:0000313" key="4">
    <source>
        <dbReference type="Proteomes" id="UP000068026"/>
    </source>
</evidence>
<dbReference type="EMBL" id="CP014223">
    <property type="protein sequence ID" value="AMJ40116.1"/>
    <property type="molecule type" value="Genomic_DNA"/>
</dbReference>
<keyword evidence="1" id="KW-0812">Transmembrane</keyword>
<evidence type="ECO:0000256" key="1">
    <source>
        <dbReference type="SAM" id="Phobius"/>
    </source>
</evidence>
<dbReference type="OrthoDB" id="2066219at2"/>
<dbReference type="Proteomes" id="UP000068026">
    <property type="component" value="Chromosome"/>
</dbReference>
<name>A0A0X8V8K3_ANAPI</name>